<dbReference type="EC" id="2.7.13.3" evidence="3"/>
<dbReference type="FunFam" id="3.30.565.10:FF:000006">
    <property type="entry name" value="Sensor histidine kinase WalK"/>
    <property type="match status" value="1"/>
</dbReference>
<dbReference type="SMART" id="SM00387">
    <property type="entry name" value="HATPase_c"/>
    <property type="match status" value="1"/>
</dbReference>
<reference evidence="13 14" key="1">
    <citation type="submission" date="2016-10" db="EMBL/GenBank/DDBJ databases">
        <authorList>
            <person name="de Groot N.N."/>
        </authorList>
    </citation>
    <scope>NUCLEOTIDE SEQUENCE [LARGE SCALE GENOMIC DNA]</scope>
    <source>
        <strain evidence="13 14">CGMCC 1.8894</strain>
    </source>
</reference>
<comment type="subcellular location">
    <subcellularLocation>
        <location evidence="2">Cell membrane</location>
    </subcellularLocation>
</comment>
<evidence type="ECO:0000256" key="6">
    <source>
        <dbReference type="ARBA" id="ARBA00022679"/>
    </source>
</evidence>
<feature type="domain" description="Histidine kinase" evidence="12">
    <location>
        <begin position="124"/>
        <end position="349"/>
    </location>
</feature>
<dbReference type="InterPro" id="IPR000014">
    <property type="entry name" value="PAS"/>
</dbReference>
<dbReference type="SMART" id="SM00388">
    <property type="entry name" value="HisKA"/>
    <property type="match status" value="1"/>
</dbReference>
<dbReference type="FunFam" id="1.10.287.130:FF:000008">
    <property type="entry name" value="Two-component sensor histidine kinase"/>
    <property type="match status" value="1"/>
</dbReference>
<protein>
    <recommendedName>
        <fullName evidence="3">histidine kinase</fullName>
        <ecNumber evidence="3">2.7.13.3</ecNumber>
    </recommendedName>
</protein>
<dbReference type="GO" id="GO:0005524">
    <property type="term" value="F:ATP binding"/>
    <property type="evidence" value="ECO:0007669"/>
    <property type="project" value="UniProtKB-KW"/>
</dbReference>
<dbReference type="SUPFAM" id="SSF55785">
    <property type="entry name" value="PYP-like sensor domain (PAS domain)"/>
    <property type="match status" value="1"/>
</dbReference>
<dbReference type="InterPro" id="IPR035965">
    <property type="entry name" value="PAS-like_dom_sf"/>
</dbReference>
<name>A0A1H2QR28_9RHOB</name>
<dbReference type="CDD" id="cd00130">
    <property type="entry name" value="PAS"/>
    <property type="match status" value="1"/>
</dbReference>
<dbReference type="PANTHER" id="PTHR45453">
    <property type="entry name" value="PHOSPHATE REGULON SENSOR PROTEIN PHOR"/>
    <property type="match status" value="1"/>
</dbReference>
<dbReference type="PRINTS" id="PR00344">
    <property type="entry name" value="BCTRLSENSOR"/>
</dbReference>
<dbReference type="Pfam" id="PF02518">
    <property type="entry name" value="HATPase_c"/>
    <property type="match status" value="1"/>
</dbReference>
<evidence type="ECO:0000259" key="12">
    <source>
        <dbReference type="PROSITE" id="PS50109"/>
    </source>
</evidence>
<keyword evidence="4" id="KW-1003">Cell membrane</keyword>
<dbReference type="EMBL" id="FNOM01000001">
    <property type="protein sequence ID" value="SDW09663.1"/>
    <property type="molecule type" value="Genomic_DNA"/>
</dbReference>
<evidence type="ECO:0000256" key="9">
    <source>
        <dbReference type="ARBA" id="ARBA00022840"/>
    </source>
</evidence>
<dbReference type="InterPro" id="IPR003594">
    <property type="entry name" value="HATPase_dom"/>
</dbReference>
<sequence length="349" mass="38475">MSVEAYSTLIMAIPGPVLLVGEDQRIMTANDAASETLGPNLAGQSVYAIIRQPDATRAFEAIRDANTSGTEARFIQTTPTGETIFRMVLRKLQPKSGARVTLATFVDISHIEEAEQMRRDFVANVSHELRSPLTVLGGFIETLQTAARDDVEARLRFLDIMAKEAQRMNRIVDDLLSLSNVEANEKVRPRDLIDLSDVIGSTIAALRPQIENNQIRLNYDPATSSHVIRGERDQLIQVFRNLIENAVKYGGSGGTVTIRTREHARMPGFSGPVVIVDVVDTGDGIDSVHLPRLTERFYRVDTHRSREKGGTGLGLAIVKHILNRHRARLSIQSSKGVGSTFSVQLPKDT</sequence>
<evidence type="ECO:0000256" key="10">
    <source>
        <dbReference type="ARBA" id="ARBA00023012"/>
    </source>
</evidence>
<dbReference type="PROSITE" id="PS50109">
    <property type="entry name" value="HIS_KIN"/>
    <property type="match status" value="1"/>
</dbReference>
<dbReference type="InterPro" id="IPR004358">
    <property type="entry name" value="Sig_transdc_His_kin-like_C"/>
</dbReference>
<dbReference type="InterPro" id="IPR005467">
    <property type="entry name" value="His_kinase_dom"/>
</dbReference>
<dbReference type="Gene3D" id="1.10.287.130">
    <property type="match status" value="1"/>
</dbReference>
<evidence type="ECO:0000256" key="4">
    <source>
        <dbReference type="ARBA" id="ARBA00022475"/>
    </source>
</evidence>
<dbReference type="InterPro" id="IPR050351">
    <property type="entry name" value="BphY/WalK/GraS-like"/>
</dbReference>
<dbReference type="GO" id="GO:0004721">
    <property type="term" value="F:phosphoprotein phosphatase activity"/>
    <property type="evidence" value="ECO:0007669"/>
    <property type="project" value="TreeGrafter"/>
</dbReference>
<evidence type="ECO:0000256" key="3">
    <source>
        <dbReference type="ARBA" id="ARBA00012438"/>
    </source>
</evidence>
<dbReference type="STRING" id="564137.SAMN04488238_10183"/>
<comment type="catalytic activity">
    <reaction evidence="1">
        <text>ATP + protein L-histidine = ADP + protein N-phospho-L-histidine.</text>
        <dbReference type="EC" id="2.7.13.3"/>
    </reaction>
</comment>
<dbReference type="PANTHER" id="PTHR45453:SF1">
    <property type="entry name" value="PHOSPHATE REGULON SENSOR PROTEIN PHOR"/>
    <property type="match status" value="1"/>
</dbReference>
<organism evidence="13 14">
    <name type="scientific">Roseicitreum antarcticum</name>
    <dbReference type="NCBI Taxonomy" id="564137"/>
    <lineage>
        <taxon>Bacteria</taxon>
        <taxon>Pseudomonadati</taxon>
        <taxon>Pseudomonadota</taxon>
        <taxon>Alphaproteobacteria</taxon>
        <taxon>Rhodobacterales</taxon>
        <taxon>Paracoccaceae</taxon>
        <taxon>Roseicitreum</taxon>
    </lineage>
</organism>
<dbReference type="AlphaFoldDB" id="A0A1H2QR28"/>
<dbReference type="GO" id="GO:0005886">
    <property type="term" value="C:plasma membrane"/>
    <property type="evidence" value="ECO:0007669"/>
    <property type="project" value="UniProtKB-SubCell"/>
</dbReference>
<dbReference type="Proteomes" id="UP000198539">
    <property type="component" value="Unassembled WGS sequence"/>
</dbReference>
<keyword evidence="7" id="KW-0547">Nucleotide-binding</keyword>
<dbReference type="InterPro" id="IPR036890">
    <property type="entry name" value="HATPase_C_sf"/>
</dbReference>
<evidence type="ECO:0000256" key="5">
    <source>
        <dbReference type="ARBA" id="ARBA00022553"/>
    </source>
</evidence>
<keyword evidence="6" id="KW-0808">Transferase</keyword>
<evidence type="ECO:0000256" key="11">
    <source>
        <dbReference type="ARBA" id="ARBA00023136"/>
    </source>
</evidence>
<evidence type="ECO:0000256" key="7">
    <source>
        <dbReference type="ARBA" id="ARBA00022741"/>
    </source>
</evidence>
<keyword evidence="11" id="KW-0472">Membrane</keyword>
<dbReference type="InterPro" id="IPR003661">
    <property type="entry name" value="HisK_dim/P_dom"/>
</dbReference>
<proteinExistence type="predicted"/>
<dbReference type="SUPFAM" id="SSF47384">
    <property type="entry name" value="Homodimeric domain of signal transducing histidine kinase"/>
    <property type="match status" value="1"/>
</dbReference>
<keyword evidence="10" id="KW-0902">Two-component regulatory system</keyword>
<keyword evidence="8 13" id="KW-0418">Kinase</keyword>
<evidence type="ECO:0000256" key="8">
    <source>
        <dbReference type="ARBA" id="ARBA00022777"/>
    </source>
</evidence>
<gene>
    <name evidence="13" type="ORF">SAMN04488238_10183</name>
</gene>
<keyword evidence="5" id="KW-0597">Phosphoprotein</keyword>
<evidence type="ECO:0000313" key="14">
    <source>
        <dbReference type="Proteomes" id="UP000198539"/>
    </source>
</evidence>
<evidence type="ECO:0000256" key="1">
    <source>
        <dbReference type="ARBA" id="ARBA00000085"/>
    </source>
</evidence>
<keyword evidence="14" id="KW-1185">Reference proteome</keyword>
<dbReference type="CDD" id="cd00082">
    <property type="entry name" value="HisKA"/>
    <property type="match status" value="1"/>
</dbReference>
<evidence type="ECO:0000313" key="13">
    <source>
        <dbReference type="EMBL" id="SDW09663.1"/>
    </source>
</evidence>
<dbReference type="Gene3D" id="3.30.565.10">
    <property type="entry name" value="Histidine kinase-like ATPase, C-terminal domain"/>
    <property type="match status" value="1"/>
</dbReference>
<dbReference type="GO" id="GO:0016036">
    <property type="term" value="P:cellular response to phosphate starvation"/>
    <property type="evidence" value="ECO:0007669"/>
    <property type="project" value="TreeGrafter"/>
</dbReference>
<dbReference type="SMART" id="SM00091">
    <property type="entry name" value="PAS"/>
    <property type="match status" value="1"/>
</dbReference>
<keyword evidence="9" id="KW-0067">ATP-binding</keyword>
<evidence type="ECO:0000256" key="2">
    <source>
        <dbReference type="ARBA" id="ARBA00004236"/>
    </source>
</evidence>
<dbReference type="Pfam" id="PF00512">
    <property type="entry name" value="HisKA"/>
    <property type="match status" value="1"/>
</dbReference>
<accession>A0A1H2QR28</accession>
<dbReference type="InterPro" id="IPR036097">
    <property type="entry name" value="HisK_dim/P_sf"/>
</dbReference>
<dbReference type="Gene3D" id="3.30.450.20">
    <property type="entry name" value="PAS domain"/>
    <property type="match status" value="1"/>
</dbReference>
<dbReference type="GO" id="GO:0000155">
    <property type="term" value="F:phosphorelay sensor kinase activity"/>
    <property type="evidence" value="ECO:0007669"/>
    <property type="project" value="InterPro"/>
</dbReference>
<dbReference type="SUPFAM" id="SSF55874">
    <property type="entry name" value="ATPase domain of HSP90 chaperone/DNA topoisomerase II/histidine kinase"/>
    <property type="match status" value="1"/>
</dbReference>